<proteinExistence type="predicted"/>
<organism evidence="1 2">
    <name type="scientific">Aphis glycines</name>
    <name type="common">Soybean aphid</name>
    <dbReference type="NCBI Taxonomy" id="307491"/>
    <lineage>
        <taxon>Eukaryota</taxon>
        <taxon>Metazoa</taxon>
        <taxon>Ecdysozoa</taxon>
        <taxon>Arthropoda</taxon>
        <taxon>Hexapoda</taxon>
        <taxon>Insecta</taxon>
        <taxon>Pterygota</taxon>
        <taxon>Neoptera</taxon>
        <taxon>Paraneoptera</taxon>
        <taxon>Hemiptera</taxon>
        <taxon>Sternorrhyncha</taxon>
        <taxon>Aphidomorpha</taxon>
        <taxon>Aphidoidea</taxon>
        <taxon>Aphididae</taxon>
        <taxon>Aphidini</taxon>
        <taxon>Aphis</taxon>
        <taxon>Aphis</taxon>
    </lineage>
</organism>
<keyword evidence="2" id="KW-1185">Reference proteome</keyword>
<gene>
    <name evidence="1" type="ORF">AGLY_001161</name>
</gene>
<protein>
    <submittedName>
        <fullName evidence="1">Uncharacterized protein</fullName>
    </submittedName>
</protein>
<dbReference type="Proteomes" id="UP000475862">
    <property type="component" value="Unassembled WGS sequence"/>
</dbReference>
<reference evidence="1 2" key="1">
    <citation type="submission" date="2019-08" db="EMBL/GenBank/DDBJ databases">
        <title>The genome of the soybean aphid Biotype 1, its phylome, world population structure and adaptation to the North American continent.</title>
        <authorList>
            <person name="Giordano R."/>
            <person name="Donthu R.K."/>
            <person name="Hernandez A.G."/>
            <person name="Wright C.L."/>
            <person name="Zimin A.V."/>
        </authorList>
    </citation>
    <scope>NUCLEOTIDE SEQUENCE [LARGE SCALE GENOMIC DNA]</scope>
    <source>
        <tissue evidence="1">Whole aphids</tissue>
    </source>
</reference>
<evidence type="ECO:0000313" key="1">
    <source>
        <dbReference type="EMBL" id="KAE9545618.1"/>
    </source>
</evidence>
<evidence type="ECO:0000313" key="2">
    <source>
        <dbReference type="Proteomes" id="UP000475862"/>
    </source>
</evidence>
<dbReference type="AlphaFoldDB" id="A0A6G0U917"/>
<dbReference type="EMBL" id="VYZN01000001">
    <property type="protein sequence ID" value="KAE9545618.1"/>
    <property type="molecule type" value="Genomic_DNA"/>
</dbReference>
<sequence>MRRKRQFCSIIDKSYAILTRNLKYHTKVKYSMTVPYVLEGKLVTKYTHFIFLEILFNDHQSKNNNIILTDTIMFCFHFCRGFCVHFLHCSSRLLNKTRFIYLSFMEHMLHPLQHNSPNIIAIIDLHELKNNSVEYLLLTGIKCTFSMIQEEILRYNYWLSGPPCLVPSGNIQIFACQKISENKFLGFHNINGKNTVAEIYDNTVNMFVIPNL</sequence>
<name>A0A6G0U917_APHGL</name>
<accession>A0A6G0U917</accession>
<comment type="caution">
    <text evidence="1">The sequence shown here is derived from an EMBL/GenBank/DDBJ whole genome shotgun (WGS) entry which is preliminary data.</text>
</comment>